<keyword evidence="1" id="KW-0812">Transmembrane</keyword>
<organism evidence="2 3">
    <name type="scientific">Nocardioides marinus</name>
    <dbReference type="NCBI Taxonomy" id="374514"/>
    <lineage>
        <taxon>Bacteria</taxon>
        <taxon>Bacillati</taxon>
        <taxon>Actinomycetota</taxon>
        <taxon>Actinomycetes</taxon>
        <taxon>Propionibacteriales</taxon>
        <taxon>Nocardioidaceae</taxon>
        <taxon>Nocardioides</taxon>
    </lineage>
</organism>
<evidence type="ECO:0000313" key="3">
    <source>
        <dbReference type="Proteomes" id="UP000537326"/>
    </source>
</evidence>
<evidence type="ECO:0000256" key="1">
    <source>
        <dbReference type="SAM" id="Phobius"/>
    </source>
</evidence>
<evidence type="ECO:0000313" key="2">
    <source>
        <dbReference type="EMBL" id="NYI10853.1"/>
    </source>
</evidence>
<dbReference type="EMBL" id="JACBZI010000001">
    <property type="protein sequence ID" value="NYI10853.1"/>
    <property type="molecule type" value="Genomic_DNA"/>
</dbReference>
<sequence length="230" mass="24179">MSTYARPLHLTTAVVATAALVLQLVLVVNGEAVLDETNAPPTATAVARYFSYFTIQSNLLVAIGAWTLAADPGRDGRGWRVLRLAGLTGITVTALVHAVLLRPLLDLEGASWLADTLLHVAVPLLAVLSWLLVGPRPRTDPRSGALAMVWPVAWLVWTLVVGAVSGWYPYPFLDVAEEGALSVALTSLVITVLIVGVMALIGWLDRRLAARATPSGGSPGPRATAAGPRG</sequence>
<feature type="transmembrane region" description="Helical" evidence="1">
    <location>
        <begin position="112"/>
        <end position="133"/>
    </location>
</feature>
<proteinExistence type="predicted"/>
<feature type="transmembrane region" description="Helical" evidence="1">
    <location>
        <begin position="180"/>
        <end position="204"/>
    </location>
</feature>
<protein>
    <submittedName>
        <fullName evidence="2">Small-conductance mechanosensitive channel</fullName>
    </submittedName>
</protein>
<dbReference type="RefSeq" id="WP_179531627.1">
    <property type="nucleotide sequence ID" value="NZ_BAAAPP010000005.1"/>
</dbReference>
<feature type="transmembrane region" description="Helical" evidence="1">
    <location>
        <begin position="49"/>
        <end position="69"/>
    </location>
</feature>
<feature type="transmembrane region" description="Helical" evidence="1">
    <location>
        <begin position="81"/>
        <end position="100"/>
    </location>
</feature>
<reference evidence="2 3" key="1">
    <citation type="submission" date="2020-07" db="EMBL/GenBank/DDBJ databases">
        <title>Sequencing the genomes of 1000 actinobacteria strains.</title>
        <authorList>
            <person name="Klenk H.-P."/>
        </authorList>
    </citation>
    <scope>NUCLEOTIDE SEQUENCE [LARGE SCALE GENOMIC DNA]</scope>
    <source>
        <strain evidence="2 3">DSM 18248</strain>
    </source>
</reference>
<dbReference type="InterPro" id="IPR049713">
    <property type="entry name" value="Pr6Pr-like"/>
</dbReference>
<keyword evidence="3" id="KW-1185">Reference proteome</keyword>
<dbReference type="Proteomes" id="UP000537326">
    <property type="component" value="Unassembled WGS sequence"/>
</dbReference>
<dbReference type="AlphaFoldDB" id="A0A7Z0C380"/>
<name>A0A7Z0C380_9ACTN</name>
<keyword evidence="1" id="KW-0472">Membrane</keyword>
<feature type="transmembrane region" description="Helical" evidence="1">
    <location>
        <begin position="145"/>
        <end position="168"/>
    </location>
</feature>
<accession>A0A7Z0C380</accession>
<keyword evidence="1" id="KW-1133">Transmembrane helix</keyword>
<dbReference type="NCBIfam" id="NF038065">
    <property type="entry name" value="Pr6Pr"/>
    <property type="match status" value="1"/>
</dbReference>
<comment type="caution">
    <text evidence="2">The sequence shown here is derived from an EMBL/GenBank/DDBJ whole genome shotgun (WGS) entry which is preliminary data.</text>
</comment>
<gene>
    <name evidence="2" type="ORF">BKA05_002368</name>
</gene>